<evidence type="ECO:0000259" key="11">
    <source>
        <dbReference type="Pfam" id="PF02540"/>
    </source>
</evidence>
<dbReference type="GO" id="GO:0003952">
    <property type="term" value="F:NAD+ synthase (glutamine-hydrolyzing) activity"/>
    <property type="evidence" value="ECO:0007669"/>
    <property type="project" value="InterPro"/>
</dbReference>
<dbReference type="InterPro" id="IPR022310">
    <property type="entry name" value="NAD/GMP_synthase"/>
</dbReference>
<keyword evidence="2 8" id="KW-0436">Ligase</keyword>
<dbReference type="InterPro" id="IPR022926">
    <property type="entry name" value="NH(3)-dep_NAD(+)_synth"/>
</dbReference>
<dbReference type="GO" id="GO:0046872">
    <property type="term" value="F:metal ion binding"/>
    <property type="evidence" value="ECO:0007669"/>
    <property type="project" value="UniProtKB-KW"/>
</dbReference>
<dbReference type="EC" id="6.3.1.5" evidence="8 10"/>
<keyword evidence="4 8" id="KW-0547">Nucleotide-binding</keyword>
<evidence type="ECO:0000256" key="10">
    <source>
        <dbReference type="RuleBase" id="RU003812"/>
    </source>
</evidence>
<evidence type="ECO:0000256" key="2">
    <source>
        <dbReference type="ARBA" id="ARBA00022598"/>
    </source>
</evidence>
<comment type="similarity">
    <text evidence="1 8 9">Belongs to the NAD synthetase family.</text>
</comment>
<dbReference type="GO" id="GO:0008795">
    <property type="term" value="F:NAD+ synthase activity"/>
    <property type="evidence" value="ECO:0007669"/>
    <property type="project" value="UniProtKB-UniRule"/>
</dbReference>
<evidence type="ECO:0000256" key="4">
    <source>
        <dbReference type="ARBA" id="ARBA00022741"/>
    </source>
</evidence>
<sequence length="275" mass="30643">MKISVEDLLNFPLEQTVEEIKQGLRSFMEESGAKTFIIGVSGGLDSSVALTLLSRSIPREKILAFVMPDTRVNNPLDASHAVNLAESLGVKYHVIPIDSIVDSYLKLPGISFRDKLPVGNLRARVRMNILYLYANKLGGAVVGTSDRSELLIGYYTKFGDGASDFLPQASLYKTQLRRLARFLGLPEEIASKPSSPGLWEQHLAEEELGLKYEDVDRVLYALFDRRMSVEEASEATGLPLEVVNRVLAMHRSTRHKRQGFKLIKLSWVGNPLAEI</sequence>
<feature type="binding site" evidence="8">
    <location>
        <position position="164"/>
    </location>
    <ligand>
        <name>deamido-NAD(+)</name>
        <dbReference type="ChEBI" id="CHEBI:58437"/>
        <note>ligand shared between two neighboring subunits</note>
    </ligand>
</feature>
<comment type="caution">
    <text evidence="12">The sequence shown here is derived from an EMBL/GenBank/DDBJ whole genome shotgun (WGS) entry which is preliminary data.</text>
</comment>
<evidence type="ECO:0000256" key="9">
    <source>
        <dbReference type="RuleBase" id="RU003811"/>
    </source>
</evidence>
<dbReference type="EMBL" id="DRYK01000056">
    <property type="protein sequence ID" value="HHP68025.1"/>
    <property type="molecule type" value="Genomic_DNA"/>
</dbReference>
<organism evidence="12">
    <name type="scientific">Thermogladius calderae</name>
    <dbReference type="NCBI Taxonomy" id="1200300"/>
    <lineage>
        <taxon>Archaea</taxon>
        <taxon>Thermoproteota</taxon>
        <taxon>Thermoprotei</taxon>
        <taxon>Desulfurococcales</taxon>
        <taxon>Desulfurococcaceae</taxon>
        <taxon>Thermogladius</taxon>
    </lineage>
</organism>
<dbReference type="HAMAP" id="MF_00193">
    <property type="entry name" value="NadE_ammonia_dep"/>
    <property type="match status" value="1"/>
</dbReference>
<feature type="binding site" description="in other chain" evidence="8">
    <location>
        <begin position="255"/>
        <end position="256"/>
    </location>
    <ligand>
        <name>deamido-NAD(+)</name>
        <dbReference type="ChEBI" id="CHEBI:58437"/>
        <note>ligand shared between two neighboring subunits</note>
    </ligand>
</feature>
<comment type="function">
    <text evidence="8">Catalyzes the ATP-dependent amidation of deamido-NAD to form NAD. Uses ammonia as a nitrogen source.</text>
</comment>
<feature type="binding site" description="in other chain" evidence="8">
    <location>
        <position position="157"/>
    </location>
    <ligand>
        <name>deamido-NAD(+)</name>
        <dbReference type="ChEBI" id="CHEBI:58437"/>
        <note>ligand shared between two neighboring subunits</note>
    </ligand>
</feature>
<feature type="binding site" evidence="8">
    <location>
        <position position="45"/>
    </location>
    <ligand>
        <name>Mg(2+)</name>
        <dbReference type="ChEBI" id="CHEBI:18420"/>
    </ligand>
</feature>
<feature type="domain" description="NAD/GMP synthase" evidence="11">
    <location>
        <begin position="17"/>
        <end position="258"/>
    </location>
</feature>
<protein>
    <recommendedName>
        <fullName evidence="8 10">NH(3)-dependent NAD(+) synthetase</fullName>
        <ecNumber evidence="8 10">6.3.1.5</ecNumber>
    </recommendedName>
</protein>
<feature type="binding site" evidence="8">
    <location>
        <position position="144"/>
    </location>
    <ligand>
        <name>ATP</name>
        <dbReference type="ChEBI" id="CHEBI:30616"/>
    </ligand>
</feature>
<reference evidence="12" key="1">
    <citation type="journal article" date="2020" name="mSystems">
        <title>Genome- and Community-Level Interaction Insights into Carbon Utilization and Element Cycling Functions of Hydrothermarchaeota in Hydrothermal Sediment.</title>
        <authorList>
            <person name="Zhou Z."/>
            <person name="Liu Y."/>
            <person name="Xu W."/>
            <person name="Pan J."/>
            <person name="Luo Z.H."/>
            <person name="Li M."/>
        </authorList>
    </citation>
    <scope>NUCLEOTIDE SEQUENCE [LARGE SCALE GENOMIC DNA]</scope>
    <source>
        <strain evidence="12">SpSt-110</strain>
    </source>
</reference>
<keyword evidence="5 8" id="KW-0067">ATP-binding</keyword>
<dbReference type="GO" id="GO:0005737">
    <property type="term" value="C:cytoplasm"/>
    <property type="evidence" value="ECO:0007669"/>
    <property type="project" value="InterPro"/>
</dbReference>
<proteinExistence type="inferred from homology"/>
<gene>
    <name evidence="8" type="primary">nadE</name>
    <name evidence="12" type="ORF">ENM60_04480</name>
</gene>
<dbReference type="Gene3D" id="3.40.50.620">
    <property type="entry name" value="HUPs"/>
    <property type="match status" value="1"/>
</dbReference>
<feature type="binding site" evidence="8">
    <location>
        <position position="149"/>
    </location>
    <ligand>
        <name>Mg(2+)</name>
        <dbReference type="ChEBI" id="CHEBI:18420"/>
    </ligand>
</feature>
<dbReference type="GO" id="GO:0004359">
    <property type="term" value="F:glutaminase activity"/>
    <property type="evidence" value="ECO:0007669"/>
    <property type="project" value="InterPro"/>
</dbReference>
<evidence type="ECO:0000256" key="3">
    <source>
        <dbReference type="ARBA" id="ARBA00022723"/>
    </source>
</evidence>
<dbReference type="InterPro" id="IPR003694">
    <property type="entry name" value="NAD_synthase"/>
</dbReference>
<feature type="binding site" description="in other chain" evidence="8">
    <location>
        <position position="124"/>
    </location>
    <ligand>
        <name>deamido-NAD(+)</name>
        <dbReference type="ChEBI" id="CHEBI:58437"/>
        <note>ligand shared between two neighboring subunits</note>
    </ligand>
</feature>
<dbReference type="SUPFAM" id="SSF52402">
    <property type="entry name" value="Adenine nucleotide alpha hydrolases-like"/>
    <property type="match status" value="1"/>
</dbReference>
<evidence type="ECO:0000313" key="12">
    <source>
        <dbReference type="EMBL" id="HHP68025.1"/>
    </source>
</evidence>
<name>A0A7J3XZN5_9CREN</name>
<dbReference type="GO" id="GO:0005524">
    <property type="term" value="F:ATP binding"/>
    <property type="evidence" value="ECO:0007669"/>
    <property type="project" value="UniProtKB-UniRule"/>
</dbReference>
<comment type="subunit">
    <text evidence="8">Homodimer.</text>
</comment>
<keyword evidence="6 8" id="KW-0460">Magnesium</keyword>
<evidence type="ECO:0000256" key="7">
    <source>
        <dbReference type="ARBA" id="ARBA00023027"/>
    </source>
</evidence>
<feature type="binding site" evidence="8">
    <location>
        <position position="173"/>
    </location>
    <ligand>
        <name>ATP</name>
        <dbReference type="ChEBI" id="CHEBI:30616"/>
    </ligand>
</feature>
<evidence type="ECO:0000256" key="8">
    <source>
        <dbReference type="HAMAP-Rule" id="MF_00193"/>
    </source>
</evidence>
<feature type="binding site" evidence="8">
    <location>
        <position position="195"/>
    </location>
    <ligand>
        <name>ATP</name>
        <dbReference type="ChEBI" id="CHEBI:30616"/>
    </ligand>
</feature>
<evidence type="ECO:0000256" key="1">
    <source>
        <dbReference type="ARBA" id="ARBA00005859"/>
    </source>
</evidence>
<comment type="pathway">
    <text evidence="8">Cofactor biosynthesis; NAD(+) biosynthesis; NAD(+) from deamido-NAD(+) (ammonia route): step 1/1.</text>
</comment>
<dbReference type="PANTHER" id="PTHR23090:SF9">
    <property type="entry name" value="GLUTAMINE-DEPENDENT NAD(+) SYNTHETASE"/>
    <property type="match status" value="1"/>
</dbReference>
<accession>A0A7J3XZN5</accession>
<dbReference type="UniPathway" id="UPA00253">
    <property type="reaction ID" value="UER00333"/>
</dbReference>
<feature type="binding site" evidence="8">
    <location>
        <begin position="39"/>
        <end position="46"/>
    </location>
    <ligand>
        <name>ATP</name>
        <dbReference type="ChEBI" id="CHEBI:30616"/>
    </ligand>
</feature>
<dbReference type="CDD" id="cd00553">
    <property type="entry name" value="NAD_synthase"/>
    <property type="match status" value="1"/>
</dbReference>
<dbReference type="Pfam" id="PF02540">
    <property type="entry name" value="NAD_synthase"/>
    <property type="match status" value="1"/>
</dbReference>
<evidence type="ECO:0000256" key="5">
    <source>
        <dbReference type="ARBA" id="ARBA00022840"/>
    </source>
</evidence>
<evidence type="ECO:0000256" key="6">
    <source>
        <dbReference type="ARBA" id="ARBA00022842"/>
    </source>
</evidence>
<keyword evidence="7 8" id="KW-0520">NAD</keyword>
<dbReference type="NCBIfam" id="TIGR00552">
    <property type="entry name" value="nadE"/>
    <property type="match status" value="1"/>
</dbReference>
<comment type="catalytic activity">
    <reaction evidence="8 10">
        <text>deamido-NAD(+) + NH4(+) + ATP = AMP + diphosphate + NAD(+) + H(+)</text>
        <dbReference type="Rhea" id="RHEA:21188"/>
        <dbReference type="ChEBI" id="CHEBI:15378"/>
        <dbReference type="ChEBI" id="CHEBI:28938"/>
        <dbReference type="ChEBI" id="CHEBI:30616"/>
        <dbReference type="ChEBI" id="CHEBI:33019"/>
        <dbReference type="ChEBI" id="CHEBI:57540"/>
        <dbReference type="ChEBI" id="CHEBI:58437"/>
        <dbReference type="ChEBI" id="CHEBI:456215"/>
        <dbReference type="EC" id="6.3.1.5"/>
    </reaction>
</comment>
<dbReference type="NCBIfam" id="NF010587">
    <property type="entry name" value="PRK13980.1"/>
    <property type="match status" value="1"/>
</dbReference>
<dbReference type="GO" id="GO:0009435">
    <property type="term" value="P:NAD+ biosynthetic process"/>
    <property type="evidence" value="ECO:0007669"/>
    <property type="project" value="UniProtKB-UniRule"/>
</dbReference>
<keyword evidence="3 8" id="KW-0479">Metal-binding</keyword>
<dbReference type="PANTHER" id="PTHR23090">
    <property type="entry name" value="NH 3 /GLUTAMINE-DEPENDENT NAD + SYNTHETASE"/>
    <property type="match status" value="1"/>
</dbReference>
<dbReference type="AlphaFoldDB" id="A0A7J3XZN5"/>
<dbReference type="InterPro" id="IPR014729">
    <property type="entry name" value="Rossmann-like_a/b/a_fold"/>
</dbReference>